<evidence type="ECO:0000313" key="1">
    <source>
        <dbReference type="EMBL" id="ELZ86938.1"/>
    </source>
</evidence>
<protein>
    <submittedName>
        <fullName evidence="1">Uncharacterized protein</fullName>
    </submittedName>
</protein>
<evidence type="ECO:0000313" key="2">
    <source>
        <dbReference type="Proteomes" id="UP000011571"/>
    </source>
</evidence>
<dbReference type="EMBL" id="AOLJ01000001">
    <property type="protein sequence ID" value="ELZ86938.1"/>
    <property type="molecule type" value="Genomic_DNA"/>
</dbReference>
<dbReference type="Proteomes" id="UP000011571">
    <property type="component" value="Unassembled WGS sequence"/>
</dbReference>
<keyword evidence="2" id="KW-1185">Reference proteome</keyword>
<name>M0HT59_HALGM</name>
<reference evidence="1 2" key="1">
    <citation type="journal article" date="2014" name="PLoS Genet.">
        <title>Phylogenetically driven sequencing of extremely halophilic archaea reveals strategies for static and dynamic osmo-response.</title>
        <authorList>
            <person name="Becker E.A."/>
            <person name="Seitzer P.M."/>
            <person name="Tritt A."/>
            <person name="Larsen D."/>
            <person name="Krusor M."/>
            <person name="Yao A.I."/>
            <person name="Wu D."/>
            <person name="Madern D."/>
            <person name="Eisen J.A."/>
            <person name="Darling A.E."/>
            <person name="Facciotti M.T."/>
        </authorList>
    </citation>
    <scope>NUCLEOTIDE SEQUENCE [LARGE SCALE GENOMIC DNA]</scope>
    <source>
        <strain evidence="2">ATCC 33959 / DSM 4427 / JCM 8863 / NBRC 102184 / NCIMB 2188 / Ma 2.38</strain>
    </source>
</reference>
<dbReference type="AlphaFoldDB" id="M0HT59"/>
<comment type="caution">
    <text evidence="1">The sequence shown here is derived from an EMBL/GenBank/DDBJ whole genome shotgun (WGS) entry which is preliminary data.</text>
</comment>
<gene>
    <name evidence="1" type="ORF">C454_00270</name>
</gene>
<proteinExistence type="predicted"/>
<organism evidence="1 2">
    <name type="scientific">Haloferax gibbonsii (strain ATCC 33959 / DSM 4427 / JCM 8863 / NBRC 102184 / NCIMB 2188 / Ma 2.38)</name>
    <dbReference type="NCBI Taxonomy" id="1227459"/>
    <lineage>
        <taxon>Archaea</taxon>
        <taxon>Methanobacteriati</taxon>
        <taxon>Methanobacteriota</taxon>
        <taxon>Stenosarchaea group</taxon>
        <taxon>Halobacteria</taxon>
        <taxon>Halobacteriales</taxon>
        <taxon>Haloferacaceae</taxon>
        <taxon>Haloferax</taxon>
    </lineage>
</organism>
<accession>M0HT59</accession>
<sequence length="104" mass="11775">MEVLEHVVRGNEVDPTLDFDGEVVEITFRTADEMSDEVVDFWVTAIVVRAEEVREAPVLCIHIDYEDLVSCACVTRCERRGSRRFADAASLRDGGISEHYKSIQ</sequence>